<protein>
    <submittedName>
        <fullName evidence="1">Uncharacterized protein</fullName>
    </submittedName>
</protein>
<evidence type="ECO:0000313" key="1">
    <source>
        <dbReference type="EMBL" id="QLD27973.1"/>
    </source>
</evidence>
<name>A0A7H8XSI8_9ACTN</name>
<dbReference type="EMBL" id="CP058322">
    <property type="protein sequence ID" value="QLD27973.1"/>
    <property type="molecule type" value="Genomic_DNA"/>
</dbReference>
<sequence length="94" mass="9884">MTTFHGGEARRFNPGPRRSGGESELGDAQSGICFRSQLIDMLQLLVESGRELAGWTRVGVGGGGGEKLSACAEMTTFGDGFALCGRPNEGFCPE</sequence>
<dbReference type="KEGG" id="mcab:HXZ27_30305"/>
<reference evidence="1 2" key="1">
    <citation type="submission" date="2020-07" db="EMBL/GenBank/DDBJ databases">
        <title>A bifunctional nitrone conjugated secondary metabolite targeting the ribosome.</title>
        <authorList>
            <person name="Limbrick E.M."/>
            <person name="Graf M."/>
            <person name="Derewacz D.K."/>
            <person name="Nguyen F."/>
            <person name="Spraggins J.M."/>
            <person name="Wieland M."/>
            <person name="Ynigez-Gutierrez A.E."/>
            <person name="Reisman B.J."/>
            <person name="Zinshteyn B."/>
            <person name="McCulloch K."/>
            <person name="Iverson T.M."/>
            <person name="Green R."/>
            <person name="Wilson D.N."/>
            <person name="Bachmann B.O."/>
        </authorList>
    </citation>
    <scope>NUCLEOTIDE SEQUENCE [LARGE SCALE GENOMIC DNA]</scope>
    <source>
        <strain evidence="2">aurantiaca</strain>
    </source>
</reference>
<gene>
    <name evidence="1" type="ORF">HXZ27_30305</name>
</gene>
<dbReference type="Proteomes" id="UP000509335">
    <property type="component" value="Chromosome"/>
</dbReference>
<proteinExistence type="predicted"/>
<accession>A0A7H8XSI8</accession>
<dbReference type="AlphaFoldDB" id="A0A7H8XSI8"/>
<organism evidence="1 2">
    <name type="scientific">Micromonospora carbonacea</name>
    <dbReference type="NCBI Taxonomy" id="47853"/>
    <lineage>
        <taxon>Bacteria</taxon>
        <taxon>Bacillati</taxon>
        <taxon>Actinomycetota</taxon>
        <taxon>Actinomycetes</taxon>
        <taxon>Micromonosporales</taxon>
        <taxon>Micromonosporaceae</taxon>
        <taxon>Micromonospora</taxon>
    </lineage>
</organism>
<evidence type="ECO:0000313" key="2">
    <source>
        <dbReference type="Proteomes" id="UP000509335"/>
    </source>
</evidence>